<feature type="domain" description="RING-CH-type" evidence="6">
    <location>
        <begin position="760"/>
        <end position="827"/>
    </location>
</feature>
<evidence type="ECO:0000313" key="7">
    <source>
        <dbReference type="EMBL" id="CAE8603273.1"/>
    </source>
</evidence>
<accession>A0A813EMJ4</accession>
<feature type="non-terminal residue" evidence="7">
    <location>
        <position position="1408"/>
    </location>
</feature>
<evidence type="ECO:0000256" key="5">
    <source>
        <dbReference type="SAM" id="MobiDB-lite"/>
    </source>
</evidence>
<sequence>AEFTAFDLSILVWAFDALNLGDLLDIILPSALGHFAKELELEGDVGMFWFDVANVASARASPELRADFERKFEEKLLCPVRERLIPEAVFNCAKMVSMRSLASSCGAPAAAVKCSMNSINGDAKQPDAHGHPVLQVLHPFRTQLEKLRAEFNEKIHHWEAKFEALEERLSKVLEKSGDLGIVSAALQDKGINEQQQEEAVATSINLGGIATSDDDVSPFEIKSTTAAADPCSLPGKLDGRTTEEVRTSEAGGEAEKKQKGDAKEKEKADKEKEKERTSGAEGKAEKVEKKSRTSEAGGKVEKERDENDVLLSPFRPLDFLEVADVSCTSAVLNTALNSRMVGPENVEITVREKWYTSTTLPPQDADTATPDVTPPSTTQRPLSGPLRMVLGFADSSGQFGNDLFCTARALVESASKQLLLDPGSGGFQQDISQWGADPDRWLPLLRKAFHAPFPEGSAKTPLPGPDDLVLYFRSFKKDHILDVYDKNPRFSSPPFGFFEQAIRQHRRSAGGSDGTVWVHCNPASRAHPTVQRLARDLGVRVFEGFPGVEKSLAWLADWLWLRSARHIAISASTFSWWASYLSHAQAIHLPIMPGEVPMPWCELLPVSDTRYVYHDWWGGQVFRGSAKEGALARERCFSYHRACAKRECPLFANRSGVAAWYPELLELKQPGADIKFLEQDNQSSAQWLGERQLLATEPWSTNAASPEFVALFPEYSGLPQAPSLEDVPAILLTADALPTDTSSTSEAVAEAPEVPARQVSNDEAPMECWICRDTTAGEPMIQPCACRGSMSGVHASCVEEWIRHHRRNAVNDYAPQCSVCHQAYQGYERRPGLWRFLRQKCHFLKPVLRLLALIFVLLAPASLGVRTGVLLLVCGLALGIKWGSCVQYYPAGSSSPRPGEMHSAAAEAPLWAQRAVDAARVHALQVKAAGAQVKAAVEQQVWQPLAGVKPGASSFTNLPAAGPLPPLEVRVCSWNLHGNQIHPSDVVSRWLAPDGVAADVLVIGVQELVDLGPRNMVMNISGDEQRQAALEARVEQALQSLPGTAAGNHEGFTKICSFGMVGLALLIYVRSCLRPYIRDLHCDRVKTGLDGIGGNKGGVVVRFVLGQVSVCFMNVHLASGQNAAAERNQHLATVLADAFQATSTKGGARPGKNGFERQSRYSAGLHHLSVILGDFNSRLDLPKDTPWPSGSQQSWLSRDQILLGQASSLRGFREGVISFPPTYKYNIGSSALNTKRCPAWCDRIVYKADYGTEVELGEYASFPDLRHTSDHHPVAARFQVFLASPSPTQRSERPAWCGLLGGVQPGSANEALDHGKAGEVSFHACLSPERDRSWDLCRYCRGVSLQISTPFLRRLRLHIFRWTLRIRLRCSRLARISGPAWLLEFALHCPQEWVSGSRHPMLSGFWMP</sequence>
<dbReference type="Gene3D" id="3.30.40.10">
    <property type="entry name" value="Zinc/RING finger domain, C3HC4 (zinc finger)"/>
    <property type="match status" value="1"/>
</dbReference>
<dbReference type="SUPFAM" id="SSF56219">
    <property type="entry name" value="DNase I-like"/>
    <property type="match status" value="1"/>
</dbReference>
<dbReference type="CDD" id="cd16495">
    <property type="entry name" value="RING_CH-C4HC3_MARCH"/>
    <property type="match status" value="1"/>
</dbReference>
<dbReference type="InterPro" id="IPR011016">
    <property type="entry name" value="Znf_RING-CH"/>
</dbReference>
<dbReference type="InterPro" id="IPR036691">
    <property type="entry name" value="Endo/exonu/phosph_ase_sf"/>
</dbReference>
<name>A0A813EMJ4_POLGL</name>
<dbReference type="InterPro" id="IPR013083">
    <property type="entry name" value="Znf_RING/FYVE/PHD"/>
</dbReference>
<dbReference type="GO" id="GO:0008270">
    <property type="term" value="F:zinc ion binding"/>
    <property type="evidence" value="ECO:0007669"/>
    <property type="project" value="UniProtKB-KW"/>
</dbReference>
<reference evidence="7" key="1">
    <citation type="submission" date="2021-02" db="EMBL/GenBank/DDBJ databases">
        <authorList>
            <person name="Dougan E. K."/>
            <person name="Rhodes N."/>
            <person name="Thang M."/>
            <person name="Chan C."/>
        </authorList>
    </citation>
    <scope>NUCLEOTIDE SEQUENCE</scope>
</reference>
<evidence type="ECO:0000256" key="1">
    <source>
        <dbReference type="ARBA" id="ARBA00022723"/>
    </source>
</evidence>
<dbReference type="Proteomes" id="UP000654075">
    <property type="component" value="Unassembled WGS sequence"/>
</dbReference>
<feature type="region of interest" description="Disordered" evidence="5">
    <location>
        <begin position="358"/>
        <end position="384"/>
    </location>
</feature>
<dbReference type="InterPro" id="IPR046985">
    <property type="entry name" value="IP5"/>
</dbReference>
<dbReference type="SMART" id="SM00744">
    <property type="entry name" value="RINGv"/>
    <property type="match status" value="1"/>
</dbReference>
<dbReference type="Gene3D" id="3.60.10.10">
    <property type="entry name" value="Endonuclease/exonuclease/phosphatase"/>
    <property type="match status" value="1"/>
</dbReference>
<organism evidence="7 8">
    <name type="scientific">Polarella glacialis</name>
    <name type="common">Dinoflagellate</name>
    <dbReference type="NCBI Taxonomy" id="89957"/>
    <lineage>
        <taxon>Eukaryota</taxon>
        <taxon>Sar</taxon>
        <taxon>Alveolata</taxon>
        <taxon>Dinophyceae</taxon>
        <taxon>Suessiales</taxon>
        <taxon>Suessiaceae</taxon>
        <taxon>Polarella</taxon>
    </lineage>
</organism>
<evidence type="ECO:0000259" key="6">
    <source>
        <dbReference type="PROSITE" id="PS51292"/>
    </source>
</evidence>
<feature type="region of interest" description="Disordered" evidence="5">
    <location>
        <begin position="225"/>
        <end position="305"/>
    </location>
</feature>
<evidence type="ECO:0000256" key="3">
    <source>
        <dbReference type="ARBA" id="ARBA00022833"/>
    </source>
</evidence>
<feature type="compositionally biased region" description="Basic and acidic residues" evidence="5">
    <location>
        <begin position="237"/>
        <end position="305"/>
    </location>
</feature>
<keyword evidence="4" id="KW-0175">Coiled coil</keyword>
<proteinExistence type="predicted"/>
<dbReference type="SUPFAM" id="SSF57850">
    <property type="entry name" value="RING/U-box"/>
    <property type="match status" value="1"/>
</dbReference>
<protein>
    <recommendedName>
        <fullName evidence="6">RING-CH-type domain-containing protein</fullName>
    </recommendedName>
</protein>
<dbReference type="SMART" id="SM00128">
    <property type="entry name" value="IPPc"/>
    <property type="match status" value="1"/>
</dbReference>
<feature type="coiled-coil region" evidence="4">
    <location>
        <begin position="141"/>
        <end position="175"/>
    </location>
</feature>
<keyword evidence="3" id="KW-0862">Zinc</keyword>
<dbReference type="Pfam" id="PF22669">
    <property type="entry name" value="Exo_endo_phos2"/>
    <property type="match status" value="1"/>
</dbReference>
<dbReference type="GO" id="GO:0046856">
    <property type="term" value="P:phosphatidylinositol dephosphorylation"/>
    <property type="evidence" value="ECO:0007669"/>
    <property type="project" value="InterPro"/>
</dbReference>
<dbReference type="InterPro" id="IPR000300">
    <property type="entry name" value="IPPc"/>
</dbReference>
<evidence type="ECO:0000256" key="2">
    <source>
        <dbReference type="ARBA" id="ARBA00022771"/>
    </source>
</evidence>
<feature type="non-terminal residue" evidence="7">
    <location>
        <position position="1"/>
    </location>
</feature>
<dbReference type="PANTHER" id="PTHR11200">
    <property type="entry name" value="INOSITOL 5-PHOSPHATASE"/>
    <property type="match status" value="1"/>
</dbReference>
<evidence type="ECO:0000256" key="4">
    <source>
        <dbReference type="SAM" id="Coils"/>
    </source>
</evidence>
<dbReference type="OrthoDB" id="204303at2759"/>
<dbReference type="EMBL" id="CAJNNV010015183">
    <property type="protein sequence ID" value="CAE8603273.1"/>
    <property type="molecule type" value="Genomic_DNA"/>
</dbReference>
<keyword evidence="1" id="KW-0479">Metal-binding</keyword>
<gene>
    <name evidence="7" type="ORF">PGLA1383_LOCUS21486</name>
</gene>
<keyword evidence="2" id="KW-0863">Zinc-finger</keyword>
<keyword evidence="8" id="KW-1185">Reference proteome</keyword>
<dbReference type="PROSITE" id="PS51292">
    <property type="entry name" value="ZF_RING_CH"/>
    <property type="match status" value="1"/>
</dbReference>
<comment type="caution">
    <text evidence="7">The sequence shown here is derived from an EMBL/GenBank/DDBJ whole genome shotgun (WGS) entry which is preliminary data.</text>
</comment>
<dbReference type="PANTHER" id="PTHR11200:SF275">
    <property type="entry name" value="LD06095P"/>
    <property type="match status" value="1"/>
</dbReference>
<evidence type="ECO:0000313" key="8">
    <source>
        <dbReference type="Proteomes" id="UP000654075"/>
    </source>
</evidence>
<dbReference type="Pfam" id="PF12906">
    <property type="entry name" value="RINGv"/>
    <property type="match status" value="1"/>
</dbReference>
<dbReference type="GO" id="GO:0004439">
    <property type="term" value="F:phosphatidylinositol-4,5-bisphosphate 5-phosphatase activity"/>
    <property type="evidence" value="ECO:0007669"/>
    <property type="project" value="TreeGrafter"/>
</dbReference>